<name>A0A1H6JCY7_9GAMM</name>
<dbReference type="EC" id="2.7.7.65" evidence="1"/>
<feature type="region of interest" description="Disordered" evidence="4">
    <location>
        <begin position="317"/>
        <end position="337"/>
    </location>
</feature>
<dbReference type="GO" id="GO:0052621">
    <property type="term" value="F:diguanylate cyclase activity"/>
    <property type="evidence" value="ECO:0007669"/>
    <property type="project" value="UniProtKB-EC"/>
</dbReference>
<protein>
    <recommendedName>
        <fullName evidence="1">diguanylate cyclase</fullName>
        <ecNumber evidence="1">2.7.7.65</ecNumber>
    </recommendedName>
</protein>
<dbReference type="EMBL" id="FNXF01000001">
    <property type="protein sequence ID" value="SEH59702.1"/>
    <property type="molecule type" value="Genomic_DNA"/>
</dbReference>
<dbReference type="Pfam" id="PF00990">
    <property type="entry name" value="GGDEF"/>
    <property type="match status" value="1"/>
</dbReference>
<sequence length="337" mass="37086">MDNILNELTQSIGEDSLEQQVRALIQLLQQSTGLESAYFTRIDLSKGLQHIMYSLNTGQLQLTEGLTVDWNDTLCKRALEQNQFVTNDVAVRWGDSAAAAQLGINTYVSAPVQLSDGMLYGTVCAASTEKTVVSAGSATLLQLISRLIAMQVEREQLLQQLEQENRQFRNVALTDPLTGLGNRRALEQELQRTIANSQRNGSAVFVAYIDLDNFKLINDQYGHDAGDRFLLAISTKLKNDRREGDFIARIGGDEFVIFGLLTGNNTAQAAKKLRQQIFDSTCGSFDITDTVLHYGGASVGLAVAEAAEPASSLLKRADSEMYQQKKQRAASRNTAKR</sequence>
<organism evidence="6 7">
    <name type="scientific">Rheinheimera pacifica</name>
    <dbReference type="NCBI Taxonomy" id="173990"/>
    <lineage>
        <taxon>Bacteria</taxon>
        <taxon>Pseudomonadati</taxon>
        <taxon>Pseudomonadota</taxon>
        <taxon>Gammaproteobacteria</taxon>
        <taxon>Chromatiales</taxon>
        <taxon>Chromatiaceae</taxon>
        <taxon>Rheinheimera</taxon>
    </lineage>
</organism>
<dbReference type="InterPro" id="IPR050469">
    <property type="entry name" value="Diguanylate_Cyclase"/>
</dbReference>
<dbReference type="STRING" id="173990.SAMN05660691_00411"/>
<feature type="coiled-coil region" evidence="3">
    <location>
        <begin position="147"/>
        <end position="174"/>
    </location>
</feature>
<evidence type="ECO:0000313" key="7">
    <source>
        <dbReference type="Proteomes" id="UP000199371"/>
    </source>
</evidence>
<dbReference type="Gene3D" id="3.30.450.40">
    <property type="match status" value="1"/>
</dbReference>
<dbReference type="PANTHER" id="PTHR45138">
    <property type="entry name" value="REGULATORY COMPONENTS OF SENSORY TRANSDUCTION SYSTEM"/>
    <property type="match status" value="1"/>
</dbReference>
<dbReference type="NCBIfam" id="TIGR00254">
    <property type="entry name" value="GGDEF"/>
    <property type="match status" value="1"/>
</dbReference>
<dbReference type="InterPro" id="IPR003018">
    <property type="entry name" value="GAF"/>
</dbReference>
<dbReference type="CDD" id="cd01949">
    <property type="entry name" value="GGDEF"/>
    <property type="match status" value="1"/>
</dbReference>
<gene>
    <name evidence="6" type="ORF">SAMN05660691_00411</name>
</gene>
<dbReference type="PANTHER" id="PTHR45138:SF9">
    <property type="entry name" value="DIGUANYLATE CYCLASE DGCM-RELATED"/>
    <property type="match status" value="1"/>
</dbReference>
<comment type="catalytic activity">
    <reaction evidence="2">
        <text>2 GTP = 3',3'-c-di-GMP + 2 diphosphate</text>
        <dbReference type="Rhea" id="RHEA:24898"/>
        <dbReference type="ChEBI" id="CHEBI:33019"/>
        <dbReference type="ChEBI" id="CHEBI:37565"/>
        <dbReference type="ChEBI" id="CHEBI:58805"/>
        <dbReference type="EC" id="2.7.7.65"/>
    </reaction>
</comment>
<dbReference type="InterPro" id="IPR029016">
    <property type="entry name" value="GAF-like_dom_sf"/>
</dbReference>
<evidence type="ECO:0000256" key="1">
    <source>
        <dbReference type="ARBA" id="ARBA00012528"/>
    </source>
</evidence>
<dbReference type="SUPFAM" id="SSF55073">
    <property type="entry name" value="Nucleotide cyclase"/>
    <property type="match status" value="1"/>
</dbReference>
<dbReference type="AlphaFoldDB" id="A0A1H6JCY7"/>
<dbReference type="InterPro" id="IPR000160">
    <property type="entry name" value="GGDEF_dom"/>
</dbReference>
<dbReference type="InterPro" id="IPR029787">
    <property type="entry name" value="Nucleotide_cyclase"/>
</dbReference>
<dbReference type="InterPro" id="IPR043128">
    <property type="entry name" value="Rev_trsase/Diguanyl_cyclase"/>
</dbReference>
<dbReference type="Gene3D" id="3.30.70.270">
    <property type="match status" value="1"/>
</dbReference>
<dbReference type="Pfam" id="PF13185">
    <property type="entry name" value="GAF_2"/>
    <property type="match status" value="1"/>
</dbReference>
<evidence type="ECO:0000256" key="4">
    <source>
        <dbReference type="SAM" id="MobiDB-lite"/>
    </source>
</evidence>
<proteinExistence type="predicted"/>
<evidence type="ECO:0000256" key="3">
    <source>
        <dbReference type="SAM" id="Coils"/>
    </source>
</evidence>
<accession>A0A1H6JCY7</accession>
<evidence type="ECO:0000313" key="6">
    <source>
        <dbReference type="EMBL" id="SEH59702.1"/>
    </source>
</evidence>
<evidence type="ECO:0000256" key="2">
    <source>
        <dbReference type="ARBA" id="ARBA00034247"/>
    </source>
</evidence>
<dbReference type="RefSeq" id="WP_092789645.1">
    <property type="nucleotide sequence ID" value="NZ_FNXF01000001.1"/>
</dbReference>
<feature type="domain" description="GGDEF" evidence="5">
    <location>
        <begin position="202"/>
        <end position="337"/>
    </location>
</feature>
<feature type="compositionally biased region" description="Basic residues" evidence="4">
    <location>
        <begin position="325"/>
        <end position="337"/>
    </location>
</feature>
<evidence type="ECO:0000259" key="5">
    <source>
        <dbReference type="PROSITE" id="PS50887"/>
    </source>
</evidence>
<dbReference type="OrthoDB" id="9812358at2"/>
<dbReference type="SMART" id="SM00065">
    <property type="entry name" value="GAF"/>
    <property type="match status" value="1"/>
</dbReference>
<keyword evidence="3" id="KW-0175">Coiled coil</keyword>
<keyword evidence="7" id="KW-1185">Reference proteome</keyword>
<dbReference type="PROSITE" id="PS50887">
    <property type="entry name" value="GGDEF"/>
    <property type="match status" value="1"/>
</dbReference>
<dbReference type="SMART" id="SM00267">
    <property type="entry name" value="GGDEF"/>
    <property type="match status" value="1"/>
</dbReference>
<dbReference type="Proteomes" id="UP000199371">
    <property type="component" value="Unassembled WGS sequence"/>
</dbReference>
<reference evidence="7" key="1">
    <citation type="submission" date="2016-10" db="EMBL/GenBank/DDBJ databases">
        <authorList>
            <person name="Varghese N."/>
            <person name="Submissions S."/>
        </authorList>
    </citation>
    <scope>NUCLEOTIDE SEQUENCE [LARGE SCALE GENOMIC DNA]</scope>
    <source>
        <strain evidence="7">DSM 17616</strain>
    </source>
</reference>
<dbReference type="SUPFAM" id="SSF55781">
    <property type="entry name" value="GAF domain-like"/>
    <property type="match status" value="1"/>
</dbReference>